<evidence type="ECO:0008006" key="2">
    <source>
        <dbReference type="Google" id="ProtNLM"/>
    </source>
</evidence>
<sequence length="149" mass="17047">MEDMMLELIEVCRQKEFYCMHDNISPVHAIAPVLPTEEPEYSLSMGYEHLSTNPKMESDKVIESSAKNLLPILSEYEVTSDDESECDVPVKDESSLVFTTFSNPLFNDNDDFTSSDDESLSDEDVLIDEFKVYSILLFDDEEIHSDKLD</sequence>
<organism evidence="1">
    <name type="scientific">Tanacetum cinerariifolium</name>
    <name type="common">Dalmatian daisy</name>
    <name type="synonym">Chrysanthemum cinerariifolium</name>
    <dbReference type="NCBI Taxonomy" id="118510"/>
    <lineage>
        <taxon>Eukaryota</taxon>
        <taxon>Viridiplantae</taxon>
        <taxon>Streptophyta</taxon>
        <taxon>Embryophyta</taxon>
        <taxon>Tracheophyta</taxon>
        <taxon>Spermatophyta</taxon>
        <taxon>Magnoliopsida</taxon>
        <taxon>eudicotyledons</taxon>
        <taxon>Gunneridae</taxon>
        <taxon>Pentapetalae</taxon>
        <taxon>asterids</taxon>
        <taxon>campanulids</taxon>
        <taxon>Asterales</taxon>
        <taxon>Asteraceae</taxon>
        <taxon>Asteroideae</taxon>
        <taxon>Anthemideae</taxon>
        <taxon>Anthemidinae</taxon>
        <taxon>Tanacetum</taxon>
    </lineage>
</organism>
<dbReference type="EMBL" id="BKCJ010373774">
    <property type="protein sequence ID" value="GFA13189.1"/>
    <property type="molecule type" value="Genomic_DNA"/>
</dbReference>
<reference evidence="1" key="1">
    <citation type="journal article" date="2019" name="Sci. Rep.">
        <title>Draft genome of Tanacetum cinerariifolium, the natural source of mosquito coil.</title>
        <authorList>
            <person name="Yamashiro T."/>
            <person name="Shiraishi A."/>
            <person name="Satake H."/>
            <person name="Nakayama K."/>
        </authorList>
    </citation>
    <scope>NUCLEOTIDE SEQUENCE</scope>
</reference>
<proteinExistence type="predicted"/>
<accession>A0A699J5C8</accession>
<protein>
    <recommendedName>
        <fullName evidence="2">Reverse transcriptase domain-containing protein</fullName>
    </recommendedName>
</protein>
<evidence type="ECO:0000313" key="1">
    <source>
        <dbReference type="EMBL" id="GFA13189.1"/>
    </source>
</evidence>
<dbReference type="AlphaFoldDB" id="A0A699J5C8"/>
<name>A0A699J5C8_TANCI</name>
<gene>
    <name evidence="1" type="ORF">Tci_585161</name>
</gene>
<comment type="caution">
    <text evidence="1">The sequence shown here is derived from an EMBL/GenBank/DDBJ whole genome shotgun (WGS) entry which is preliminary data.</text>
</comment>